<organism evidence="2 3">
    <name type="scientific">Prochlorothrix hollandica PCC 9006 = CALU 1027</name>
    <dbReference type="NCBI Taxonomy" id="317619"/>
    <lineage>
        <taxon>Bacteria</taxon>
        <taxon>Bacillati</taxon>
        <taxon>Cyanobacteriota</taxon>
        <taxon>Cyanophyceae</taxon>
        <taxon>Prochlorotrichales</taxon>
        <taxon>Prochlorotrichaceae</taxon>
        <taxon>Prochlorothrix</taxon>
    </lineage>
</organism>
<reference evidence="2" key="1">
    <citation type="submission" date="2012-04" db="EMBL/GenBank/DDBJ databases">
        <authorList>
            <person name="Borisov I.G."/>
            <person name="Ivanikova N.V."/>
            <person name="Pinevich A.V."/>
        </authorList>
    </citation>
    <scope>NUCLEOTIDE SEQUENCE</scope>
    <source>
        <strain evidence="2">CALU 1027</strain>
    </source>
</reference>
<sequence length="415" mass="44389">MAALALMGNLSLTLLSLGLLVLTLILLLQVMAALIPGRIPLPVPRVGGAALTPLGWEQLRVAVLVPAHNEALLIQDTLAAIAPQLKAQDTLLVVADNCDDATAALGREAGSTVLERWDPDRRGKGYALDYGLQWLQAQPPDVLVVVDADCHCHPGSLAAIALAAHTCNRPIQALYRLETPPNPSLKDLISAFAMTVKNAVRMRGMARLGLPCPLGGTGMAFPWSALGRVSLASGHIVEDMKLGIDLAIAGYPPLFYGSAQVSGSFPQEAAASTSQRTRWEHGHLQLLRDYTPLLVRAALQQKRLDLGMMALDLAIPPLSLLVLLWGGLVALAAVSWAVGGSLWPLVLGAIAGLTLLGAIAAAWVGFARRELPLHKLLAIPLYILWKIPLYFKFLIKPQSQWVRTQRDAPDDSKGS</sequence>
<dbReference type="Proteomes" id="UP000034681">
    <property type="component" value="Unassembled WGS sequence"/>
</dbReference>
<dbReference type="AlphaFoldDB" id="A0A0M2PX19"/>
<gene>
    <name evidence="2" type="ORF">PROH_13770</name>
</gene>
<dbReference type="OrthoDB" id="9797391at2"/>
<name>A0A0M2PX19_PROHO</name>
<dbReference type="InterPro" id="IPR050256">
    <property type="entry name" value="Glycosyltransferase_2"/>
</dbReference>
<accession>A0A0M2PX19</accession>
<keyword evidence="3" id="KW-1185">Reference proteome</keyword>
<dbReference type="RefSeq" id="WP_017712355.1">
    <property type="nucleotide sequence ID" value="NZ_KB235937.1"/>
</dbReference>
<keyword evidence="2" id="KW-0808">Transferase</keyword>
<evidence type="ECO:0000313" key="2">
    <source>
        <dbReference type="EMBL" id="KKI98906.1"/>
    </source>
</evidence>
<dbReference type="Pfam" id="PF13641">
    <property type="entry name" value="Glyco_tranf_2_3"/>
    <property type="match status" value="1"/>
</dbReference>
<dbReference type="PANTHER" id="PTHR48090:SF6">
    <property type="entry name" value="SLR5056 PROTEIN"/>
    <property type="match status" value="1"/>
</dbReference>
<evidence type="ECO:0000256" key="1">
    <source>
        <dbReference type="SAM" id="Phobius"/>
    </source>
</evidence>
<keyword evidence="1" id="KW-1133">Transmembrane helix</keyword>
<dbReference type="eggNOG" id="COG1215">
    <property type="taxonomic scope" value="Bacteria"/>
</dbReference>
<evidence type="ECO:0000313" key="3">
    <source>
        <dbReference type="Proteomes" id="UP000034681"/>
    </source>
</evidence>
<dbReference type="CDD" id="cd06438">
    <property type="entry name" value="EpsO_like"/>
    <property type="match status" value="1"/>
</dbReference>
<dbReference type="InterPro" id="IPR029044">
    <property type="entry name" value="Nucleotide-diphossugar_trans"/>
</dbReference>
<dbReference type="Gene3D" id="3.90.550.10">
    <property type="entry name" value="Spore Coat Polysaccharide Biosynthesis Protein SpsA, Chain A"/>
    <property type="match status" value="1"/>
</dbReference>
<proteinExistence type="predicted"/>
<dbReference type="PANTHER" id="PTHR48090">
    <property type="entry name" value="UNDECAPRENYL-PHOSPHATE 4-DEOXY-4-FORMAMIDO-L-ARABINOSE TRANSFERASE-RELATED"/>
    <property type="match status" value="1"/>
</dbReference>
<protein>
    <submittedName>
        <fullName evidence="2">Glycosyl transferase</fullName>
    </submittedName>
</protein>
<dbReference type="SUPFAM" id="SSF53448">
    <property type="entry name" value="Nucleotide-diphospho-sugar transferases"/>
    <property type="match status" value="1"/>
</dbReference>
<keyword evidence="1" id="KW-0472">Membrane</keyword>
<feature type="transmembrane region" description="Helical" evidence="1">
    <location>
        <begin position="318"/>
        <end position="338"/>
    </location>
</feature>
<feature type="transmembrane region" description="Helical" evidence="1">
    <location>
        <begin position="376"/>
        <end position="395"/>
    </location>
</feature>
<dbReference type="GO" id="GO:0016740">
    <property type="term" value="F:transferase activity"/>
    <property type="evidence" value="ECO:0007669"/>
    <property type="project" value="UniProtKB-KW"/>
</dbReference>
<dbReference type="EMBL" id="AJTX02000006">
    <property type="protein sequence ID" value="KKI98906.1"/>
    <property type="molecule type" value="Genomic_DNA"/>
</dbReference>
<dbReference type="STRING" id="317619.GCA_000332315_01886"/>
<feature type="transmembrane region" description="Helical" evidence="1">
    <location>
        <begin position="345"/>
        <end position="364"/>
    </location>
</feature>
<keyword evidence="1" id="KW-0812">Transmembrane</keyword>
<comment type="caution">
    <text evidence="2">The sequence shown here is derived from an EMBL/GenBank/DDBJ whole genome shotgun (WGS) entry which is preliminary data.</text>
</comment>